<dbReference type="RefSeq" id="WP_110627462.1">
    <property type="nucleotide sequence ID" value="NZ_CP029788.1"/>
</dbReference>
<dbReference type="AlphaFoldDB" id="A0A2U9NYX1"/>
<dbReference type="EMBL" id="CP029788">
    <property type="protein sequence ID" value="AWT42539.1"/>
    <property type="molecule type" value="Genomic_DNA"/>
</dbReference>
<dbReference type="Proteomes" id="UP000247634">
    <property type="component" value="Chromosome"/>
</dbReference>
<name>A0A2U9NYX1_STRAS</name>
<sequence>MDLNDARFHSEILSISTANPGWQVHVQHLYTDPGQRGAEVGEESWHAIAAWALVKRIRADGSEQTETEPVFVDANSLINATEYRRLHSDLDPDPGQPKIRVRIAIKPPTGPEEEVS</sequence>
<dbReference type="OrthoDB" id="4274005at2"/>
<dbReference type="KEGG" id="sact:DMT42_09575"/>
<evidence type="ECO:0000313" key="1">
    <source>
        <dbReference type="EMBL" id="AWT42539.1"/>
    </source>
</evidence>
<keyword evidence="2" id="KW-1185">Reference proteome</keyword>
<organism evidence="1 2">
    <name type="scientific">Streptomyces actuosus</name>
    <dbReference type="NCBI Taxonomy" id="1885"/>
    <lineage>
        <taxon>Bacteria</taxon>
        <taxon>Bacillati</taxon>
        <taxon>Actinomycetota</taxon>
        <taxon>Actinomycetes</taxon>
        <taxon>Kitasatosporales</taxon>
        <taxon>Streptomycetaceae</taxon>
        <taxon>Streptomyces</taxon>
    </lineage>
</organism>
<accession>A0A2U9NYX1</accession>
<evidence type="ECO:0000313" key="2">
    <source>
        <dbReference type="Proteomes" id="UP000247634"/>
    </source>
</evidence>
<protein>
    <submittedName>
        <fullName evidence="1">Uncharacterized protein</fullName>
    </submittedName>
</protein>
<reference evidence="1 2" key="1">
    <citation type="submission" date="2018-06" db="EMBL/GenBank/DDBJ databases">
        <title>The complete genome sequence of a nosiheptide producer Streptomyces actuosus ATCC 25421: deducing the ability of producing a new class III lantibiotics.</title>
        <authorList>
            <person name="Liu W."/>
            <person name="Sun F."/>
            <person name="Hu Y."/>
        </authorList>
    </citation>
    <scope>NUCLEOTIDE SEQUENCE [LARGE SCALE GENOMIC DNA]</scope>
    <source>
        <strain evidence="1 2">ATCC 25421</strain>
    </source>
</reference>
<proteinExistence type="predicted"/>
<gene>
    <name evidence="1" type="ORF">DMT42_09575</name>
</gene>